<keyword evidence="1" id="KW-0597">Phosphoprotein</keyword>
<evidence type="ECO:0000256" key="3">
    <source>
        <dbReference type="SAM" id="MobiDB-lite"/>
    </source>
</evidence>
<dbReference type="PANTHER" id="PTHR15635">
    <property type="entry name" value="COILED-COIL DOMAIN CONTAINING PROTEIN 9"/>
    <property type="match status" value="1"/>
</dbReference>
<gene>
    <name evidence="4" type="ORF">IRJ41_006834</name>
</gene>
<proteinExistence type="predicted"/>
<feature type="compositionally biased region" description="Basic and acidic residues" evidence="3">
    <location>
        <begin position="135"/>
        <end position="150"/>
    </location>
</feature>
<organism evidence="4 5">
    <name type="scientific">Triplophysa rosa</name>
    <name type="common">Cave loach</name>
    <dbReference type="NCBI Taxonomy" id="992332"/>
    <lineage>
        <taxon>Eukaryota</taxon>
        <taxon>Metazoa</taxon>
        <taxon>Chordata</taxon>
        <taxon>Craniata</taxon>
        <taxon>Vertebrata</taxon>
        <taxon>Euteleostomi</taxon>
        <taxon>Actinopterygii</taxon>
        <taxon>Neopterygii</taxon>
        <taxon>Teleostei</taxon>
        <taxon>Ostariophysi</taxon>
        <taxon>Cypriniformes</taxon>
        <taxon>Nemacheilidae</taxon>
        <taxon>Triplophysa</taxon>
    </lineage>
</organism>
<accession>A0A9W7TWU8</accession>
<feature type="compositionally biased region" description="Polar residues" evidence="3">
    <location>
        <begin position="384"/>
        <end position="398"/>
    </location>
</feature>
<feature type="compositionally biased region" description="Basic and acidic residues" evidence="3">
    <location>
        <begin position="181"/>
        <end position="190"/>
    </location>
</feature>
<feature type="compositionally biased region" description="Basic and acidic residues" evidence="3">
    <location>
        <begin position="244"/>
        <end position="265"/>
    </location>
</feature>
<feature type="region of interest" description="Disordered" evidence="3">
    <location>
        <begin position="89"/>
        <end position="364"/>
    </location>
</feature>
<feature type="region of interest" description="Disordered" evidence="3">
    <location>
        <begin position="1"/>
        <end position="34"/>
    </location>
</feature>
<dbReference type="Proteomes" id="UP001059041">
    <property type="component" value="Linkage Group LG10"/>
</dbReference>
<feature type="compositionally biased region" description="Polar residues" evidence="3">
    <location>
        <begin position="116"/>
        <end position="128"/>
    </location>
</feature>
<dbReference type="AlphaFoldDB" id="A0A9W7TWU8"/>
<comment type="caution">
    <text evidence="4">The sequence shown here is derived from an EMBL/GenBank/DDBJ whole genome shotgun (WGS) entry which is preliminary data.</text>
</comment>
<feature type="compositionally biased region" description="Polar residues" evidence="3">
    <location>
        <begin position="444"/>
        <end position="453"/>
    </location>
</feature>
<feature type="compositionally biased region" description="Basic and acidic residues" evidence="3">
    <location>
        <begin position="314"/>
        <end position="326"/>
    </location>
</feature>
<name>A0A9W7TWU8_TRIRA</name>
<feature type="compositionally biased region" description="Basic and acidic residues" evidence="3">
    <location>
        <begin position="89"/>
        <end position="100"/>
    </location>
</feature>
<feature type="compositionally biased region" description="Basic residues" evidence="3">
    <location>
        <begin position="266"/>
        <end position="276"/>
    </location>
</feature>
<keyword evidence="2" id="KW-0175">Coiled coil</keyword>
<reference evidence="4" key="1">
    <citation type="submission" date="2021-02" db="EMBL/GenBank/DDBJ databases">
        <title>Comparative genomics reveals that relaxation of natural selection precedes convergent phenotypic evolution of cavefish.</title>
        <authorList>
            <person name="Peng Z."/>
        </authorList>
    </citation>
    <scope>NUCLEOTIDE SEQUENCE</scope>
    <source>
        <tissue evidence="4">Muscle</tissue>
    </source>
</reference>
<dbReference type="InterPro" id="IPR029336">
    <property type="entry name" value="DUF4594"/>
</dbReference>
<feature type="compositionally biased region" description="Basic and acidic residues" evidence="3">
    <location>
        <begin position="1"/>
        <end position="13"/>
    </location>
</feature>
<feature type="region of interest" description="Disordered" evidence="3">
    <location>
        <begin position="380"/>
        <end position="507"/>
    </location>
</feature>
<evidence type="ECO:0000256" key="2">
    <source>
        <dbReference type="ARBA" id="ARBA00023054"/>
    </source>
</evidence>
<feature type="compositionally biased region" description="Basic and acidic residues" evidence="3">
    <location>
        <begin position="337"/>
        <end position="360"/>
    </location>
</feature>
<evidence type="ECO:0000313" key="4">
    <source>
        <dbReference type="EMBL" id="KAI7804351.1"/>
    </source>
</evidence>
<sequence>MNYERVREREGETAPRASGRAGSSCTSPCASPSRVGCLPFGRTPLFPADMHNASPPETTVMMMKMQKDAELDKKIEALRKKNEALMKRYQEVEEDKKQAEQEGMSLHSRKGKPNDLTITLNKSSNEQRVVTKKSGQKESNTRSDQEKDPCESGSRSSLGVGRGKRRQLLVTTPGNIKGKRVFGERKDRNRPVSPARVKPGAEEEQDTPDTSARVKRPPSTKRIVEIEASEVSQPLGVTDLNLTSREDQTEYQRWKKEREEIDRERVARHRNSKGQWRRAWDVEKPDLMYSDKPDEGPDRDAHTTGNRNGRRRNLRTEESRARERKGSSRPVVSSKAKGKERLTGRARRWDAKEHEEHEQACPEGGLQAFLEELDALCSSEEKNINPNQQDDVPNSKPQMSDVAFKPEHASGDVISDGETSGLKTTEKKVCFSEELLEMPHEISDSGSRAQNVSERLAEDKEMADETLTGAEEKSRSEESGIKEESLSISSGHEDVPISDEPPLELNKTCCGKRKRESCLDGKSD</sequence>
<dbReference type="EMBL" id="JAFHDT010000010">
    <property type="protein sequence ID" value="KAI7804351.1"/>
    <property type="molecule type" value="Genomic_DNA"/>
</dbReference>
<feature type="compositionally biased region" description="Basic and acidic residues" evidence="3">
    <location>
        <begin position="278"/>
        <end position="302"/>
    </location>
</feature>
<evidence type="ECO:0008006" key="6">
    <source>
        <dbReference type="Google" id="ProtNLM"/>
    </source>
</evidence>
<feature type="compositionally biased region" description="Basic and acidic residues" evidence="3">
    <location>
        <begin position="470"/>
        <end position="495"/>
    </location>
</feature>
<protein>
    <recommendedName>
        <fullName evidence="6">Coiled-coil domain-containing protein 9B</fullName>
    </recommendedName>
</protein>
<evidence type="ECO:0000256" key="1">
    <source>
        <dbReference type="ARBA" id="ARBA00022553"/>
    </source>
</evidence>
<evidence type="ECO:0000313" key="5">
    <source>
        <dbReference type="Proteomes" id="UP001059041"/>
    </source>
</evidence>
<keyword evidence="5" id="KW-1185">Reference proteome</keyword>
<dbReference type="Pfam" id="PF15266">
    <property type="entry name" value="DUF4594"/>
    <property type="match status" value="1"/>
</dbReference>
<feature type="compositionally biased region" description="Basic and acidic residues" evidence="3">
    <location>
        <begin position="424"/>
        <end position="443"/>
    </location>
</feature>
<dbReference type="PANTHER" id="PTHR15635:SF10">
    <property type="entry name" value="COILED-COIL DOMAIN-CONTAINING PROTEIN 9B"/>
    <property type="match status" value="1"/>
</dbReference>
<feature type="compositionally biased region" description="Polar residues" evidence="3">
    <location>
        <begin position="21"/>
        <end position="30"/>
    </location>
</feature>